<proteinExistence type="predicted"/>
<keyword evidence="2" id="KW-1185">Reference proteome</keyword>
<protein>
    <submittedName>
        <fullName evidence="1">Uncharacterized protein</fullName>
    </submittedName>
</protein>
<gene>
    <name evidence="1" type="ORF">NBC122_01419</name>
</gene>
<dbReference type="EMBL" id="CP037954">
    <property type="protein sequence ID" value="QBO58245.1"/>
    <property type="molecule type" value="Genomic_DNA"/>
</dbReference>
<dbReference type="KEGG" id="csal:NBC122_01419"/>
<dbReference type="Proteomes" id="UP000294419">
    <property type="component" value="Chromosome"/>
</dbReference>
<reference evidence="1 2" key="1">
    <citation type="submission" date="2019-03" db="EMBL/GenBank/DDBJ databases">
        <authorList>
            <person name="Kim H."/>
            <person name="Yu S.-M."/>
        </authorList>
    </citation>
    <scope>NUCLEOTIDE SEQUENCE [LARGE SCALE GENOMIC DNA]</scope>
    <source>
        <strain evidence="1 2">NBC122</strain>
    </source>
</reference>
<organism evidence="1 2">
    <name type="scientific">Chryseobacterium salivictor</name>
    <dbReference type="NCBI Taxonomy" id="2547600"/>
    <lineage>
        <taxon>Bacteria</taxon>
        <taxon>Pseudomonadati</taxon>
        <taxon>Bacteroidota</taxon>
        <taxon>Flavobacteriia</taxon>
        <taxon>Flavobacteriales</taxon>
        <taxon>Weeksellaceae</taxon>
        <taxon>Chryseobacterium group</taxon>
        <taxon>Chryseobacterium</taxon>
    </lineage>
</organism>
<dbReference type="AlphaFoldDB" id="A0A4P6ZFF3"/>
<sequence>MNIYEYFFQKLIVKSAESSCLKKHTKKYDSLWLKKRLITKSVFSLFK</sequence>
<name>A0A4P6ZFF3_9FLAO</name>
<evidence type="ECO:0000313" key="2">
    <source>
        <dbReference type="Proteomes" id="UP000294419"/>
    </source>
</evidence>
<evidence type="ECO:0000313" key="1">
    <source>
        <dbReference type="EMBL" id="QBO58245.1"/>
    </source>
</evidence>
<accession>A0A4P6ZFF3</accession>